<dbReference type="PROSITE" id="PS50850">
    <property type="entry name" value="MFS"/>
    <property type="match status" value="1"/>
</dbReference>
<feature type="transmembrane region" description="Helical" evidence="8">
    <location>
        <begin position="119"/>
        <end position="140"/>
    </location>
</feature>
<feature type="transmembrane region" description="Helical" evidence="8">
    <location>
        <begin position="214"/>
        <end position="234"/>
    </location>
</feature>
<evidence type="ECO:0000256" key="1">
    <source>
        <dbReference type="ARBA" id="ARBA00004651"/>
    </source>
</evidence>
<feature type="domain" description="Major facilitator superfamily (MFS) profile" evidence="9">
    <location>
        <begin position="1"/>
        <end position="359"/>
    </location>
</feature>
<sequence length="368" mass="41614">MLMVNVVIGIVAKLLSGLLADSYGRKKVMVAAQGISLLAYAVMTACNSPWFSIPQLTYCMLLVHTFCFGMFGPANSAMLIDVTTKQERKQVFSYIFWANSMSFAVGSLLGGLLFHKYLFWLFLSLSFGALLVFVIIALFIEESYQIIEKNGVKEHVNWWTRYRELLSDRIFIGFVLACTFLTSLDFQLTNYIALRFERVVDQQSFFGAEIDGTGIVGVLLSENTLIVVLSTLVVSRYFSKFKDKHVMLVGVLLVTLGFTVLSYTTNLTLLLLIMAIISLGEILIVPIRRSYMASIPPAHARSTYMAFHTLHFNGAQLIAYLFLLMSSILPSEVITIFILFLRQVCLAFFYLNRLSLKLKKVHLLLFIR</sequence>
<dbReference type="Proteomes" id="UP000581688">
    <property type="component" value="Unassembled WGS sequence"/>
</dbReference>
<dbReference type="Pfam" id="PF07690">
    <property type="entry name" value="MFS_1"/>
    <property type="match status" value="1"/>
</dbReference>
<feature type="transmembrane region" description="Helical" evidence="8">
    <location>
        <begin position="30"/>
        <end position="50"/>
    </location>
</feature>
<accession>A0A841Q5Z1</accession>
<protein>
    <submittedName>
        <fullName evidence="10">DHA1 family multidrug resistance protein B-like MFS transporter</fullName>
    </submittedName>
</protein>
<gene>
    <name evidence="10" type="ORF">HNQ94_002277</name>
</gene>
<dbReference type="PANTHER" id="PTHR23517:SF3">
    <property type="entry name" value="INTEGRAL MEMBRANE TRANSPORT PROTEIN"/>
    <property type="match status" value="1"/>
</dbReference>
<feature type="transmembrane region" description="Helical" evidence="8">
    <location>
        <begin position="246"/>
        <end position="263"/>
    </location>
</feature>
<evidence type="ECO:0000313" key="10">
    <source>
        <dbReference type="EMBL" id="MBB6453826.1"/>
    </source>
</evidence>
<feature type="transmembrane region" description="Helical" evidence="8">
    <location>
        <begin position="91"/>
        <end position="113"/>
    </location>
</feature>
<evidence type="ECO:0000256" key="4">
    <source>
        <dbReference type="ARBA" id="ARBA00022475"/>
    </source>
</evidence>
<evidence type="ECO:0000256" key="2">
    <source>
        <dbReference type="ARBA" id="ARBA00007520"/>
    </source>
</evidence>
<keyword evidence="4" id="KW-1003">Cell membrane</keyword>
<comment type="caution">
    <text evidence="10">The sequence shown here is derived from an EMBL/GenBank/DDBJ whole genome shotgun (WGS) entry which is preliminary data.</text>
</comment>
<evidence type="ECO:0000313" key="11">
    <source>
        <dbReference type="Proteomes" id="UP000581688"/>
    </source>
</evidence>
<dbReference type="GO" id="GO:0022857">
    <property type="term" value="F:transmembrane transporter activity"/>
    <property type="evidence" value="ECO:0007669"/>
    <property type="project" value="InterPro"/>
</dbReference>
<comment type="similarity">
    <text evidence="2">Belongs to the major facilitator superfamily. TCR/Tet family.</text>
</comment>
<keyword evidence="3" id="KW-0813">Transport</keyword>
<dbReference type="EMBL" id="JACHGH010000006">
    <property type="protein sequence ID" value="MBB6453826.1"/>
    <property type="molecule type" value="Genomic_DNA"/>
</dbReference>
<evidence type="ECO:0000256" key="5">
    <source>
        <dbReference type="ARBA" id="ARBA00022692"/>
    </source>
</evidence>
<dbReference type="GO" id="GO:0005886">
    <property type="term" value="C:plasma membrane"/>
    <property type="evidence" value="ECO:0007669"/>
    <property type="project" value="UniProtKB-SubCell"/>
</dbReference>
<evidence type="ECO:0000259" key="9">
    <source>
        <dbReference type="PROSITE" id="PS50850"/>
    </source>
</evidence>
<keyword evidence="7 8" id="KW-0472">Membrane</keyword>
<feature type="transmembrane region" description="Helical" evidence="8">
    <location>
        <begin position="334"/>
        <end position="351"/>
    </location>
</feature>
<dbReference type="InterPro" id="IPR050171">
    <property type="entry name" value="MFS_Transporters"/>
</dbReference>
<feature type="transmembrane region" description="Helical" evidence="8">
    <location>
        <begin position="170"/>
        <end position="194"/>
    </location>
</feature>
<evidence type="ECO:0000256" key="3">
    <source>
        <dbReference type="ARBA" id="ARBA00022448"/>
    </source>
</evidence>
<keyword evidence="11" id="KW-1185">Reference proteome</keyword>
<organism evidence="10 11">
    <name type="scientific">Salirhabdus euzebyi</name>
    <dbReference type="NCBI Taxonomy" id="394506"/>
    <lineage>
        <taxon>Bacteria</taxon>
        <taxon>Bacillati</taxon>
        <taxon>Bacillota</taxon>
        <taxon>Bacilli</taxon>
        <taxon>Bacillales</taxon>
        <taxon>Bacillaceae</taxon>
        <taxon>Salirhabdus</taxon>
    </lineage>
</organism>
<feature type="transmembrane region" description="Helical" evidence="8">
    <location>
        <begin position="308"/>
        <end position="328"/>
    </location>
</feature>
<dbReference type="PRINTS" id="PR01035">
    <property type="entry name" value="TCRTETA"/>
</dbReference>
<keyword evidence="5 8" id="KW-0812">Transmembrane</keyword>
<evidence type="ECO:0000256" key="6">
    <source>
        <dbReference type="ARBA" id="ARBA00022989"/>
    </source>
</evidence>
<evidence type="ECO:0000256" key="7">
    <source>
        <dbReference type="ARBA" id="ARBA00023136"/>
    </source>
</evidence>
<dbReference type="InterPro" id="IPR005829">
    <property type="entry name" value="Sugar_transporter_CS"/>
</dbReference>
<reference evidence="10 11" key="1">
    <citation type="submission" date="2020-08" db="EMBL/GenBank/DDBJ databases">
        <title>Genomic Encyclopedia of Type Strains, Phase IV (KMG-IV): sequencing the most valuable type-strain genomes for metagenomic binning, comparative biology and taxonomic classification.</title>
        <authorList>
            <person name="Goeker M."/>
        </authorList>
    </citation>
    <scope>NUCLEOTIDE SEQUENCE [LARGE SCALE GENOMIC DNA]</scope>
    <source>
        <strain evidence="10 11">DSM 19612</strain>
    </source>
</reference>
<dbReference type="InterPro" id="IPR011701">
    <property type="entry name" value="MFS"/>
</dbReference>
<proteinExistence type="inferred from homology"/>
<dbReference type="InterPro" id="IPR001958">
    <property type="entry name" value="Tet-R_TetA/multi-R_MdtG-like"/>
</dbReference>
<dbReference type="InterPro" id="IPR020846">
    <property type="entry name" value="MFS_dom"/>
</dbReference>
<dbReference type="PANTHER" id="PTHR23517">
    <property type="entry name" value="RESISTANCE PROTEIN MDTM, PUTATIVE-RELATED-RELATED"/>
    <property type="match status" value="1"/>
</dbReference>
<evidence type="ECO:0000256" key="8">
    <source>
        <dbReference type="SAM" id="Phobius"/>
    </source>
</evidence>
<keyword evidence="6 8" id="KW-1133">Transmembrane helix</keyword>
<dbReference type="AlphaFoldDB" id="A0A841Q5Z1"/>
<dbReference type="Gene3D" id="1.20.1250.20">
    <property type="entry name" value="MFS general substrate transporter like domains"/>
    <property type="match status" value="1"/>
</dbReference>
<dbReference type="PROSITE" id="PS00216">
    <property type="entry name" value="SUGAR_TRANSPORT_1"/>
    <property type="match status" value="1"/>
</dbReference>
<feature type="transmembrane region" description="Helical" evidence="8">
    <location>
        <begin position="56"/>
        <end position="79"/>
    </location>
</feature>
<dbReference type="InterPro" id="IPR036259">
    <property type="entry name" value="MFS_trans_sf"/>
</dbReference>
<comment type="subcellular location">
    <subcellularLocation>
        <location evidence="1">Cell membrane</location>
        <topology evidence="1">Multi-pass membrane protein</topology>
    </subcellularLocation>
</comment>
<feature type="transmembrane region" description="Helical" evidence="8">
    <location>
        <begin position="269"/>
        <end position="287"/>
    </location>
</feature>
<name>A0A841Q5Z1_9BACI</name>
<dbReference type="SUPFAM" id="SSF103473">
    <property type="entry name" value="MFS general substrate transporter"/>
    <property type="match status" value="1"/>
</dbReference>